<dbReference type="InterPro" id="IPR002937">
    <property type="entry name" value="Amino_oxidase"/>
</dbReference>
<keyword evidence="4" id="KW-1185">Reference proteome</keyword>
<evidence type="ECO:0000313" key="3">
    <source>
        <dbReference type="EMBL" id="CCG07119.1"/>
    </source>
</evidence>
<dbReference type="Gene3D" id="3.50.50.60">
    <property type="entry name" value="FAD/NAD(P)-binding domain"/>
    <property type="match status" value="1"/>
</dbReference>
<keyword evidence="1" id="KW-0472">Membrane</keyword>
<dbReference type="EMBL" id="HE663493">
    <property type="protein sequence ID" value="CCG07119.1"/>
    <property type="molecule type" value="Genomic_DNA"/>
</dbReference>
<dbReference type="PATRIC" id="fig|1150469.3.peg.585"/>
<reference evidence="3 4" key="1">
    <citation type="submission" date="2012-02" db="EMBL/GenBank/DDBJ databases">
        <title>Shotgun genome sequence of Phaeospirillum photometricum DSM 122.</title>
        <authorList>
            <person name="Duquesne K."/>
            <person name="Sturgis J."/>
        </authorList>
    </citation>
    <scope>NUCLEOTIDE SEQUENCE [LARGE SCALE GENOMIC DNA]</scope>
    <source>
        <strain evidence="4">DSM122</strain>
    </source>
</reference>
<feature type="transmembrane region" description="Helical" evidence="1">
    <location>
        <begin position="20"/>
        <end position="39"/>
    </location>
</feature>
<dbReference type="SUPFAM" id="SSF51905">
    <property type="entry name" value="FAD/NAD(P)-binding domain"/>
    <property type="match status" value="1"/>
</dbReference>
<dbReference type="AlphaFoldDB" id="H6SP47"/>
<dbReference type="GO" id="GO:0016491">
    <property type="term" value="F:oxidoreductase activity"/>
    <property type="evidence" value="ECO:0007669"/>
    <property type="project" value="InterPro"/>
</dbReference>
<evidence type="ECO:0000313" key="4">
    <source>
        <dbReference type="Proteomes" id="UP000033220"/>
    </source>
</evidence>
<dbReference type="InterPro" id="IPR036188">
    <property type="entry name" value="FAD/NAD-bd_sf"/>
</dbReference>
<protein>
    <submittedName>
        <fullName evidence="3">Amine oxidase</fullName>
    </submittedName>
</protein>
<proteinExistence type="predicted"/>
<gene>
    <name evidence="3" type="ORF">RSPPHO_00493</name>
</gene>
<dbReference type="InterPro" id="IPR050464">
    <property type="entry name" value="Zeta_carotene_desat/Oxidored"/>
</dbReference>
<keyword evidence="1" id="KW-1133">Transmembrane helix</keyword>
<keyword evidence="1" id="KW-0812">Transmembrane</keyword>
<accession>H6SP47</accession>
<dbReference type="PANTHER" id="PTHR42923">
    <property type="entry name" value="PROTOPORPHYRINOGEN OXIDASE"/>
    <property type="match status" value="1"/>
</dbReference>
<dbReference type="PANTHER" id="PTHR42923:SF17">
    <property type="entry name" value="AMINE OXIDASE DOMAIN-CONTAINING PROTEIN"/>
    <property type="match status" value="1"/>
</dbReference>
<name>H6SP47_PARPM</name>
<dbReference type="STRING" id="1150469.RSPPHO_00493"/>
<evidence type="ECO:0000259" key="2">
    <source>
        <dbReference type="Pfam" id="PF01593"/>
    </source>
</evidence>
<evidence type="ECO:0000256" key="1">
    <source>
        <dbReference type="SAM" id="Phobius"/>
    </source>
</evidence>
<feature type="domain" description="Amine oxidase" evidence="2">
    <location>
        <begin position="29"/>
        <end position="299"/>
    </location>
</feature>
<dbReference type="Pfam" id="PF01593">
    <property type="entry name" value="Amino_oxidase"/>
    <property type="match status" value="1"/>
</dbReference>
<organism evidence="3 4">
    <name type="scientific">Pararhodospirillum photometricum DSM 122</name>
    <dbReference type="NCBI Taxonomy" id="1150469"/>
    <lineage>
        <taxon>Bacteria</taxon>
        <taxon>Pseudomonadati</taxon>
        <taxon>Pseudomonadota</taxon>
        <taxon>Alphaproteobacteria</taxon>
        <taxon>Rhodospirillales</taxon>
        <taxon>Rhodospirillaceae</taxon>
        <taxon>Pararhodospirillum</taxon>
    </lineage>
</organism>
<dbReference type="HOGENOM" id="CLU_028123_1_0_5"/>
<dbReference type="KEGG" id="rpm:RSPPHO_00493"/>
<dbReference type="Proteomes" id="UP000033220">
    <property type="component" value="Chromosome DSM 122"/>
</dbReference>
<sequence length="458" mass="51066">MGIDRATEERDRVMTSSAPLNIAVIGSGIAGMAAAWLLAKRHTVTVLEKDFRPGGHTNTVEAPLGKGARVPVDAGFILYNESNYRNLSALFAHLGVPTQAADLSFSVSIDDGRVEYARNNGLVGLLAQPTNLVKPRFWSMLRGWLRFYREAPAFLKDPQADTLTLAQYLLLQNYPPALVEDHLLPLGAAVWSCPPQDMEAHPAAAFIRFFQSHGLLSLRPNPGWRTVTGGAREYLQRLTAPYVTEIKLHTGAKRLIRCAGGVLVEDERGGSHLYDHVVVATHAPQALALLDEPTPDERRLLSPFHTRANEVWLHQDLALMPHRAEAWAAWNALVQRQRSVEWTASVTTWLNHLHGFDRSHPLFLSLNPPLRPDAEGVLGRMVYHHPLITLDTLAARKELWKLQGQGNIWYCGAWCGDGFHEDGLQAALWVAERLGHHRRPWSLPEPSDRLTGWPESLP</sequence>
<dbReference type="eggNOG" id="COG2907">
    <property type="taxonomic scope" value="Bacteria"/>
</dbReference>